<dbReference type="Gene3D" id="1.10.3210.10">
    <property type="entry name" value="Hypothetical protein af1432"/>
    <property type="match status" value="1"/>
</dbReference>
<proteinExistence type="predicted"/>
<evidence type="ECO:0000313" key="2">
    <source>
        <dbReference type="EMBL" id="MBG6088519.1"/>
    </source>
</evidence>
<keyword evidence="3" id="KW-1185">Reference proteome</keyword>
<reference evidence="2" key="1">
    <citation type="submission" date="2020-11" db="EMBL/GenBank/DDBJ databases">
        <title>Sequencing the genomes of 1000 actinobacteria strains.</title>
        <authorList>
            <person name="Klenk H.-P."/>
        </authorList>
    </citation>
    <scope>NUCLEOTIDE SEQUENCE</scope>
    <source>
        <strain evidence="2">DSM 43175</strain>
    </source>
</reference>
<dbReference type="CDD" id="cd00077">
    <property type="entry name" value="HDc"/>
    <property type="match status" value="1"/>
</dbReference>
<dbReference type="InterPro" id="IPR003607">
    <property type="entry name" value="HD/PDEase_dom"/>
</dbReference>
<gene>
    <name evidence="2" type="ORF">IW256_002632</name>
</gene>
<dbReference type="Proteomes" id="UP000614047">
    <property type="component" value="Unassembled WGS sequence"/>
</dbReference>
<protein>
    <recommendedName>
        <fullName evidence="1">HD domain-containing protein</fullName>
    </recommendedName>
</protein>
<evidence type="ECO:0000313" key="3">
    <source>
        <dbReference type="Proteomes" id="UP000614047"/>
    </source>
</evidence>
<comment type="caution">
    <text evidence="2">The sequence shown here is derived from an EMBL/GenBank/DDBJ whole genome shotgun (WGS) entry which is preliminary data.</text>
</comment>
<dbReference type="AlphaFoldDB" id="A0A931GQG9"/>
<dbReference type="PANTHER" id="PTHR35569">
    <property type="entry name" value="CYANAMIDE HYDRATASE DDI2-RELATED"/>
    <property type="match status" value="1"/>
</dbReference>
<name>A0A931GQG9_9ACTN</name>
<evidence type="ECO:0000259" key="1">
    <source>
        <dbReference type="Pfam" id="PF01966"/>
    </source>
</evidence>
<dbReference type="SUPFAM" id="SSF109604">
    <property type="entry name" value="HD-domain/PDEase-like"/>
    <property type="match status" value="1"/>
</dbReference>
<dbReference type="PANTHER" id="PTHR35569:SF1">
    <property type="entry name" value="CYANAMIDE HYDRATASE DDI2-RELATED"/>
    <property type="match status" value="1"/>
</dbReference>
<feature type="domain" description="HD" evidence="1">
    <location>
        <begin position="42"/>
        <end position="130"/>
    </location>
</feature>
<organism evidence="2 3">
    <name type="scientific">Actinomadura viridis</name>
    <dbReference type="NCBI Taxonomy" id="58110"/>
    <lineage>
        <taxon>Bacteria</taxon>
        <taxon>Bacillati</taxon>
        <taxon>Actinomycetota</taxon>
        <taxon>Actinomycetes</taxon>
        <taxon>Streptosporangiales</taxon>
        <taxon>Thermomonosporaceae</taxon>
        <taxon>Actinomadura</taxon>
    </lineage>
</organism>
<accession>A0A931GQG9</accession>
<dbReference type="InterPro" id="IPR006674">
    <property type="entry name" value="HD_domain"/>
</dbReference>
<sequence>MHGLPPREPSMSRLVAEFSVPDTELTREAYAFAAGLEPVAMLNHSVRSYLFGRAAGEGSGLRPGADYDDELLFLAAVLHDVGLTGRGDGHQRFEVDGADLAAGFLRERGLSEERVEIVWTSIALHTSAGIADRMRPEIALISTGTGIDVAGREAGRLPGGLADRVHEALPRLADGGGVLEVIIEQAVRDPAKAPLGSLAFELARQSAPGTPVPDWRALVAGAWAGVA</sequence>
<dbReference type="RefSeq" id="WP_197011229.1">
    <property type="nucleotide sequence ID" value="NZ_BAABES010000005.1"/>
</dbReference>
<dbReference type="Pfam" id="PF01966">
    <property type="entry name" value="HD"/>
    <property type="match status" value="1"/>
</dbReference>
<dbReference type="EMBL" id="JADOUA010000001">
    <property type="protein sequence ID" value="MBG6088519.1"/>
    <property type="molecule type" value="Genomic_DNA"/>
</dbReference>